<protein>
    <submittedName>
        <fullName evidence="1">Uncharacterized protein</fullName>
    </submittedName>
</protein>
<name>A0AAV4S6D7_9ARAC</name>
<proteinExistence type="predicted"/>
<accession>A0AAV4S6D7</accession>
<reference evidence="1 2" key="1">
    <citation type="submission" date="2021-06" db="EMBL/GenBank/DDBJ databases">
        <title>Caerostris darwini draft genome.</title>
        <authorList>
            <person name="Kono N."/>
            <person name="Arakawa K."/>
        </authorList>
    </citation>
    <scope>NUCLEOTIDE SEQUENCE [LARGE SCALE GENOMIC DNA]</scope>
</reference>
<dbReference type="EMBL" id="BPLQ01007064">
    <property type="protein sequence ID" value="GIY27573.1"/>
    <property type="molecule type" value="Genomic_DNA"/>
</dbReference>
<gene>
    <name evidence="1" type="ORF">CDAR_497421</name>
</gene>
<dbReference type="Proteomes" id="UP001054837">
    <property type="component" value="Unassembled WGS sequence"/>
</dbReference>
<sequence>MTPNHPESSRPSLMNKISFRCLFFRAADNPGRRIPLRMWVKKAEAVPDVMGADRQQIDPKQFVSPAQEIITHGDISRERGGKNRRCLFGFSFFSSSCCCWK</sequence>
<comment type="caution">
    <text evidence="1">The sequence shown here is derived from an EMBL/GenBank/DDBJ whole genome shotgun (WGS) entry which is preliminary data.</text>
</comment>
<evidence type="ECO:0000313" key="1">
    <source>
        <dbReference type="EMBL" id="GIY27573.1"/>
    </source>
</evidence>
<organism evidence="1 2">
    <name type="scientific">Caerostris darwini</name>
    <dbReference type="NCBI Taxonomy" id="1538125"/>
    <lineage>
        <taxon>Eukaryota</taxon>
        <taxon>Metazoa</taxon>
        <taxon>Ecdysozoa</taxon>
        <taxon>Arthropoda</taxon>
        <taxon>Chelicerata</taxon>
        <taxon>Arachnida</taxon>
        <taxon>Araneae</taxon>
        <taxon>Araneomorphae</taxon>
        <taxon>Entelegynae</taxon>
        <taxon>Araneoidea</taxon>
        <taxon>Araneidae</taxon>
        <taxon>Caerostris</taxon>
    </lineage>
</organism>
<evidence type="ECO:0000313" key="2">
    <source>
        <dbReference type="Proteomes" id="UP001054837"/>
    </source>
</evidence>
<keyword evidence="2" id="KW-1185">Reference proteome</keyword>
<dbReference type="AlphaFoldDB" id="A0AAV4S6D7"/>